<evidence type="ECO:0000256" key="1">
    <source>
        <dbReference type="ARBA" id="ARBA00023002"/>
    </source>
</evidence>
<dbReference type="GO" id="GO:0016491">
    <property type="term" value="F:oxidoreductase activity"/>
    <property type="evidence" value="ECO:0007669"/>
    <property type="project" value="UniProtKB-KW"/>
</dbReference>
<dbReference type="PANTHER" id="PTHR43364">
    <property type="entry name" value="NADH-SPECIFIC METHYLGLYOXAL REDUCTASE-RELATED"/>
    <property type="match status" value="1"/>
</dbReference>
<reference evidence="3 4" key="1">
    <citation type="journal article" date="2018" name="Nat. Biotechnol.">
        <title>A standardized bacterial taxonomy based on genome phylogeny substantially revises the tree of life.</title>
        <authorList>
            <person name="Parks D.H."/>
            <person name="Chuvochina M."/>
            <person name="Waite D.W."/>
            <person name="Rinke C."/>
            <person name="Skarshewski A."/>
            <person name="Chaumeil P.A."/>
            <person name="Hugenholtz P."/>
        </authorList>
    </citation>
    <scope>NUCLEOTIDE SEQUENCE [LARGE SCALE GENOMIC DNA]</scope>
    <source>
        <strain evidence="3">UBA8781</strain>
    </source>
</reference>
<accession>A0A3D1JKJ2</accession>
<dbReference type="GO" id="GO:0005829">
    <property type="term" value="C:cytosol"/>
    <property type="evidence" value="ECO:0007669"/>
    <property type="project" value="TreeGrafter"/>
</dbReference>
<evidence type="ECO:0000313" key="4">
    <source>
        <dbReference type="Proteomes" id="UP000264141"/>
    </source>
</evidence>
<dbReference type="InterPro" id="IPR020471">
    <property type="entry name" value="AKR"/>
</dbReference>
<evidence type="ECO:0000313" key="3">
    <source>
        <dbReference type="EMBL" id="HCE18166.1"/>
    </source>
</evidence>
<dbReference type="PRINTS" id="PR00069">
    <property type="entry name" value="ALDKETRDTASE"/>
</dbReference>
<dbReference type="InterPro" id="IPR023210">
    <property type="entry name" value="NADP_OxRdtase_dom"/>
</dbReference>
<evidence type="ECO:0000259" key="2">
    <source>
        <dbReference type="Pfam" id="PF00248"/>
    </source>
</evidence>
<gene>
    <name evidence="3" type="ORF">DEQ80_09935</name>
</gene>
<dbReference type="EMBL" id="DPBP01000039">
    <property type="protein sequence ID" value="HCE18166.1"/>
    <property type="molecule type" value="Genomic_DNA"/>
</dbReference>
<organism evidence="3 4">
    <name type="scientific">Anaerolinea thermolimosa</name>
    <dbReference type="NCBI Taxonomy" id="229919"/>
    <lineage>
        <taxon>Bacteria</taxon>
        <taxon>Bacillati</taxon>
        <taxon>Chloroflexota</taxon>
        <taxon>Anaerolineae</taxon>
        <taxon>Anaerolineales</taxon>
        <taxon>Anaerolineaceae</taxon>
        <taxon>Anaerolinea</taxon>
    </lineage>
</organism>
<feature type="non-terminal residue" evidence="3">
    <location>
        <position position="216"/>
    </location>
</feature>
<dbReference type="PANTHER" id="PTHR43364:SF4">
    <property type="entry name" value="NAD(P)-LINKED OXIDOREDUCTASE SUPERFAMILY PROTEIN"/>
    <property type="match status" value="1"/>
</dbReference>
<dbReference type="STRING" id="229919.GCA_001050195_03527"/>
<name>A0A3D1JKJ2_9CHLR</name>
<protein>
    <submittedName>
        <fullName evidence="3">Aldo/keto reductase</fullName>
    </submittedName>
</protein>
<dbReference type="InterPro" id="IPR050523">
    <property type="entry name" value="AKR_Detox_Biosynth"/>
</dbReference>
<keyword evidence="1" id="KW-0560">Oxidoreductase</keyword>
<sequence>MLYRQLGKSGVRVSVIGIGTNRFGYERMPQEEVNRVIDAAADLGINFLDSADVYTNGRSEETIGVALKGRRHQFVIATKYYNKTGPGPNDWGASRLHLYEAVDASLRRLQTDHIDLYYVHNFDPTTPFEEMLRGLDDLIRAGKIRYIGASNFQAWSVAHANLLASMHGWSPFIVTQNHYHLLERGVEAEMLPFCRSQSVGLIPYFPLAGGFLTGKY</sequence>
<feature type="domain" description="NADP-dependent oxidoreductase" evidence="2">
    <location>
        <begin position="16"/>
        <end position="216"/>
    </location>
</feature>
<dbReference type="InterPro" id="IPR036812">
    <property type="entry name" value="NAD(P)_OxRdtase_dom_sf"/>
</dbReference>
<dbReference type="Proteomes" id="UP000264141">
    <property type="component" value="Unassembled WGS sequence"/>
</dbReference>
<dbReference type="SUPFAM" id="SSF51430">
    <property type="entry name" value="NAD(P)-linked oxidoreductase"/>
    <property type="match status" value="1"/>
</dbReference>
<dbReference type="Gene3D" id="3.20.20.100">
    <property type="entry name" value="NADP-dependent oxidoreductase domain"/>
    <property type="match status" value="1"/>
</dbReference>
<dbReference type="Pfam" id="PF00248">
    <property type="entry name" value="Aldo_ket_red"/>
    <property type="match status" value="1"/>
</dbReference>
<dbReference type="AlphaFoldDB" id="A0A3D1JKJ2"/>
<proteinExistence type="predicted"/>
<comment type="caution">
    <text evidence="3">The sequence shown here is derived from an EMBL/GenBank/DDBJ whole genome shotgun (WGS) entry which is preliminary data.</text>
</comment>